<dbReference type="AlphaFoldDB" id="A0A7R9CIW9"/>
<dbReference type="SUPFAM" id="SSF52047">
    <property type="entry name" value="RNI-like"/>
    <property type="match status" value="1"/>
</dbReference>
<protein>
    <recommendedName>
        <fullName evidence="6">Ran GTPase activating protein 1</fullName>
    </recommendedName>
</protein>
<evidence type="ECO:0008006" key="6">
    <source>
        <dbReference type="Google" id="ProtNLM"/>
    </source>
</evidence>
<dbReference type="GO" id="GO:0005096">
    <property type="term" value="F:GTPase activator activity"/>
    <property type="evidence" value="ECO:0007669"/>
    <property type="project" value="UniProtKB-KW"/>
</dbReference>
<dbReference type="GO" id="GO:0048471">
    <property type="term" value="C:perinuclear region of cytoplasm"/>
    <property type="evidence" value="ECO:0007669"/>
    <property type="project" value="TreeGrafter"/>
</dbReference>
<dbReference type="GO" id="GO:0031267">
    <property type="term" value="F:small GTPase binding"/>
    <property type="evidence" value="ECO:0007669"/>
    <property type="project" value="TreeGrafter"/>
</dbReference>
<dbReference type="InterPro" id="IPR032675">
    <property type="entry name" value="LRR_dom_sf"/>
</dbReference>
<dbReference type="GO" id="GO:0005634">
    <property type="term" value="C:nucleus"/>
    <property type="evidence" value="ECO:0007669"/>
    <property type="project" value="TreeGrafter"/>
</dbReference>
<evidence type="ECO:0000256" key="2">
    <source>
        <dbReference type="ARBA" id="ARBA00022614"/>
    </source>
</evidence>
<evidence type="ECO:0000256" key="4">
    <source>
        <dbReference type="SAM" id="MobiDB-lite"/>
    </source>
</evidence>
<dbReference type="EMBL" id="OC317224">
    <property type="protein sequence ID" value="CAD7395563.1"/>
    <property type="molecule type" value="Genomic_DNA"/>
</dbReference>
<keyword evidence="3" id="KW-0677">Repeat</keyword>
<dbReference type="PANTHER" id="PTHR24113:SF12">
    <property type="entry name" value="RAN GTPASE-ACTIVATING PROTEIN 1"/>
    <property type="match status" value="1"/>
</dbReference>
<evidence type="ECO:0000256" key="3">
    <source>
        <dbReference type="ARBA" id="ARBA00022737"/>
    </source>
</evidence>
<dbReference type="CDD" id="cd00116">
    <property type="entry name" value="LRR_RI"/>
    <property type="match status" value="1"/>
</dbReference>
<dbReference type="SMART" id="SM00368">
    <property type="entry name" value="LRR_RI"/>
    <property type="match status" value="7"/>
</dbReference>
<dbReference type="GO" id="GO:0006913">
    <property type="term" value="P:nucleocytoplasmic transport"/>
    <property type="evidence" value="ECO:0007669"/>
    <property type="project" value="TreeGrafter"/>
</dbReference>
<evidence type="ECO:0000313" key="5">
    <source>
        <dbReference type="EMBL" id="CAD7395563.1"/>
    </source>
</evidence>
<dbReference type="InterPro" id="IPR027038">
    <property type="entry name" value="RanGap"/>
</dbReference>
<keyword evidence="2" id="KW-0433">Leucine-rich repeat</keyword>
<feature type="compositionally biased region" description="Acidic residues" evidence="4">
    <location>
        <begin position="344"/>
        <end position="372"/>
    </location>
</feature>
<gene>
    <name evidence="5" type="ORF">TCEB3V08_LOCUS3199</name>
</gene>
<dbReference type="Pfam" id="PF13516">
    <property type="entry name" value="LRR_6"/>
    <property type="match status" value="3"/>
</dbReference>
<proteinExistence type="predicted"/>
<evidence type="ECO:0000256" key="1">
    <source>
        <dbReference type="ARBA" id="ARBA00022468"/>
    </source>
</evidence>
<feature type="region of interest" description="Disordered" evidence="4">
    <location>
        <begin position="340"/>
        <end position="401"/>
    </location>
</feature>
<sequence>MSDVDLDEVIKQLAETHVALNGVSFENKSLKLDTEEDAKDVVDAINKCESLEYLHLGGNTLGVDAAKAIAKALEAHTEFKRALWMDMFTGRMKTEIPQALKYLGAGLVLAGARLSELDLSNNAFGPIGVEGLAALLRSPTCYALHLLSQALLDCYQSSNEAGRPLALKVFEAGRNRLEDEGVKALAKVFKMVGTLEEVTIPQNGIYNAGITALCEAFALNPNLRLLDLNDNTFREKAAIAMAKALPNLQNLIHLNLGDCLLKTKGALLLAEALTDGHSKLQEVHLGFNEITAEGGLALAKAMKNKKDLKQLELGGNMFGKTGRKHLIFELKENSQLEALGNLSGDEDNDEEDDDDDDDAESEEESGSDDVSVEESNHDTTQESETSKLQFSLVDDSVTNYR</sequence>
<dbReference type="GO" id="GO:0005829">
    <property type="term" value="C:cytosol"/>
    <property type="evidence" value="ECO:0007669"/>
    <property type="project" value="TreeGrafter"/>
</dbReference>
<dbReference type="InterPro" id="IPR001611">
    <property type="entry name" value="Leu-rich_rpt"/>
</dbReference>
<keyword evidence="1" id="KW-0343">GTPase activation</keyword>
<accession>A0A7R9CIW9</accession>
<dbReference type="Gene3D" id="3.80.10.10">
    <property type="entry name" value="Ribonuclease Inhibitor"/>
    <property type="match status" value="1"/>
</dbReference>
<dbReference type="PANTHER" id="PTHR24113">
    <property type="entry name" value="RAN GTPASE-ACTIVATING PROTEIN 1"/>
    <property type="match status" value="1"/>
</dbReference>
<reference evidence="5" key="1">
    <citation type="submission" date="2020-11" db="EMBL/GenBank/DDBJ databases">
        <authorList>
            <person name="Tran Van P."/>
        </authorList>
    </citation>
    <scope>NUCLEOTIDE SEQUENCE</scope>
</reference>
<name>A0A7R9CIW9_TIMCR</name>
<organism evidence="5">
    <name type="scientific">Timema cristinae</name>
    <name type="common">Walking stick</name>
    <dbReference type="NCBI Taxonomy" id="61476"/>
    <lineage>
        <taxon>Eukaryota</taxon>
        <taxon>Metazoa</taxon>
        <taxon>Ecdysozoa</taxon>
        <taxon>Arthropoda</taxon>
        <taxon>Hexapoda</taxon>
        <taxon>Insecta</taxon>
        <taxon>Pterygota</taxon>
        <taxon>Neoptera</taxon>
        <taxon>Polyneoptera</taxon>
        <taxon>Phasmatodea</taxon>
        <taxon>Timematodea</taxon>
        <taxon>Timematoidea</taxon>
        <taxon>Timematidae</taxon>
        <taxon>Timema</taxon>
    </lineage>
</organism>